<dbReference type="PANTHER" id="PTHR48111:SF2">
    <property type="entry name" value="RESPONSE REGULATOR SAER"/>
    <property type="match status" value="1"/>
</dbReference>
<evidence type="ECO:0000256" key="4">
    <source>
        <dbReference type="ARBA" id="ARBA00023125"/>
    </source>
</evidence>
<dbReference type="CDD" id="cd00383">
    <property type="entry name" value="trans_reg_C"/>
    <property type="match status" value="1"/>
</dbReference>
<dbReference type="InterPro" id="IPR001789">
    <property type="entry name" value="Sig_transdc_resp-reg_receiver"/>
</dbReference>
<feature type="DNA-binding region" description="OmpR/PhoB-type" evidence="7">
    <location>
        <begin position="146"/>
        <end position="245"/>
    </location>
</feature>
<proteinExistence type="predicted"/>
<accession>E7FXN8</accession>
<dbReference type="InterPro" id="IPR001867">
    <property type="entry name" value="OmpR/PhoB-type_DNA-bd"/>
</dbReference>
<evidence type="ECO:0000256" key="2">
    <source>
        <dbReference type="ARBA" id="ARBA00023012"/>
    </source>
</evidence>
<dbReference type="Proteomes" id="UP000003028">
    <property type="component" value="Unassembled WGS sequence"/>
</dbReference>
<keyword evidence="4 7" id="KW-0238">DNA-binding</keyword>
<dbReference type="Gene3D" id="1.10.10.10">
    <property type="entry name" value="Winged helix-like DNA-binding domain superfamily/Winged helix DNA-binding domain"/>
    <property type="match status" value="1"/>
</dbReference>
<dbReference type="AlphaFoldDB" id="E7FXN8"/>
<evidence type="ECO:0000256" key="5">
    <source>
        <dbReference type="ARBA" id="ARBA00023163"/>
    </source>
</evidence>
<dbReference type="PROSITE" id="PS50110">
    <property type="entry name" value="RESPONSE_REGULATORY"/>
    <property type="match status" value="1"/>
</dbReference>
<evidence type="ECO:0000259" key="8">
    <source>
        <dbReference type="PROSITE" id="PS50110"/>
    </source>
</evidence>
<dbReference type="Gene3D" id="6.10.250.690">
    <property type="match status" value="1"/>
</dbReference>
<keyword evidence="11" id="KW-1185">Reference proteome</keyword>
<feature type="domain" description="Response regulatory" evidence="8">
    <location>
        <begin position="19"/>
        <end position="132"/>
    </location>
</feature>
<dbReference type="GO" id="GO:0000156">
    <property type="term" value="F:phosphorelay response regulator activity"/>
    <property type="evidence" value="ECO:0007669"/>
    <property type="project" value="TreeGrafter"/>
</dbReference>
<dbReference type="GO" id="GO:0005829">
    <property type="term" value="C:cytosol"/>
    <property type="evidence" value="ECO:0007669"/>
    <property type="project" value="TreeGrafter"/>
</dbReference>
<name>E7FXN8_ERYRH</name>
<dbReference type="STRING" id="1648.A2I91_07990"/>
<dbReference type="SUPFAM" id="SSF52172">
    <property type="entry name" value="CheY-like"/>
    <property type="match status" value="1"/>
</dbReference>
<evidence type="ECO:0000256" key="3">
    <source>
        <dbReference type="ARBA" id="ARBA00023015"/>
    </source>
</evidence>
<evidence type="ECO:0000313" key="11">
    <source>
        <dbReference type="Proteomes" id="UP000003028"/>
    </source>
</evidence>
<feature type="domain" description="OmpR/PhoB-type" evidence="9">
    <location>
        <begin position="146"/>
        <end position="245"/>
    </location>
</feature>
<dbReference type="SMART" id="SM00862">
    <property type="entry name" value="Trans_reg_C"/>
    <property type="match status" value="1"/>
</dbReference>
<protein>
    <submittedName>
        <fullName evidence="10">Response regulator receiver domain protein</fullName>
    </submittedName>
</protein>
<dbReference type="EMBL" id="ACLK02000003">
    <property type="protein sequence ID" value="EFY08262.1"/>
    <property type="molecule type" value="Genomic_DNA"/>
</dbReference>
<reference evidence="10" key="1">
    <citation type="submission" date="2011-01" db="EMBL/GenBank/DDBJ databases">
        <authorList>
            <person name="Muzny D."/>
            <person name="Qin X."/>
            <person name="Buhay C."/>
            <person name="Dugan-Rocha S."/>
            <person name="Ding Y."/>
            <person name="Chen G."/>
            <person name="Hawes A."/>
            <person name="Holder M."/>
            <person name="Jhangiani S."/>
            <person name="Johnson A."/>
            <person name="Khan Z."/>
            <person name="Li Z."/>
            <person name="Liu W."/>
            <person name="Liu X."/>
            <person name="Perez L."/>
            <person name="Shen H."/>
            <person name="Wang Q."/>
            <person name="Watt J."/>
            <person name="Xi L."/>
            <person name="Xin Y."/>
            <person name="Zhou J."/>
            <person name="Deng J."/>
            <person name="Jiang H."/>
            <person name="Liu Y."/>
            <person name="Qu J."/>
            <person name="Song X.-Z."/>
            <person name="Zhang L."/>
            <person name="Villasana D."/>
            <person name="Johnson A."/>
            <person name="Liu J."/>
            <person name="Liyanage D."/>
            <person name="Lorensuhewa L."/>
            <person name="Robinson T."/>
            <person name="Song A."/>
            <person name="Song B.-B."/>
            <person name="Dinh H."/>
            <person name="Thornton R."/>
            <person name="Coyle M."/>
            <person name="Francisco L."/>
            <person name="Jackson L."/>
            <person name="Javaid M."/>
            <person name="Korchina V."/>
            <person name="Kovar C."/>
            <person name="Mata R."/>
            <person name="Mathew T."/>
            <person name="Ngo R."/>
            <person name="Nguyen L."/>
            <person name="Nguyen N."/>
            <person name="Okwuonu G."/>
            <person name="Ongeri F."/>
            <person name="Pham C."/>
            <person name="Simmons D."/>
            <person name="Wilczek-Boney K."/>
            <person name="Hale W."/>
            <person name="Jakkamsetti A."/>
            <person name="Pham P."/>
            <person name="Ruth R."/>
            <person name="San Lucas F."/>
            <person name="Warren J."/>
            <person name="Zhang J."/>
            <person name="Zhao Z."/>
            <person name="Zhou C."/>
            <person name="Zhu D."/>
            <person name="Lee S."/>
            <person name="Bess C."/>
            <person name="Blankenburg K."/>
            <person name="Forbes L."/>
            <person name="Fu Q."/>
            <person name="Gubbala S."/>
            <person name="Hirani K."/>
            <person name="Jayaseelan J.C."/>
            <person name="Lara F."/>
            <person name="Munidasa M."/>
            <person name="Palculict T."/>
            <person name="Patil S."/>
            <person name="Pu L.-L."/>
            <person name="Saada N."/>
            <person name="Tang L."/>
            <person name="Weissenberger G."/>
            <person name="Zhu Y."/>
            <person name="Hemphill L."/>
            <person name="Shang Y."/>
            <person name="Youmans B."/>
            <person name="Ayvaz T."/>
            <person name="Ross M."/>
            <person name="Santibanez J."/>
            <person name="Aqrawi P."/>
            <person name="Gross S."/>
            <person name="Joshi V."/>
            <person name="Fowler G."/>
            <person name="Nazareth L."/>
            <person name="Reid J."/>
            <person name="Worley K."/>
            <person name="Petrosino J."/>
            <person name="Highlander S."/>
            <person name="Gibbs R."/>
        </authorList>
    </citation>
    <scope>NUCLEOTIDE SEQUENCE [LARGE SCALE GENOMIC DNA]</scope>
    <source>
        <strain evidence="10">ATCC 19414</strain>
    </source>
</reference>
<evidence type="ECO:0000313" key="10">
    <source>
        <dbReference type="EMBL" id="EFY08262.1"/>
    </source>
</evidence>
<keyword evidence="1 6" id="KW-0597">Phosphoprotein</keyword>
<evidence type="ECO:0000256" key="7">
    <source>
        <dbReference type="PROSITE-ProRule" id="PRU01091"/>
    </source>
</evidence>
<dbReference type="GO" id="GO:0006355">
    <property type="term" value="P:regulation of DNA-templated transcription"/>
    <property type="evidence" value="ECO:0007669"/>
    <property type="project" value="InterPro"/>
</dbReference>
<dbReference type="Pfam" id="PF00072">
    <property type="entry name" value="Response_reg"/>
    <property type="match status" value="1"/>
</dbReference>
<keyword evidence="5" id="KW-0804">Transcription</keyword>
<dbReference type="GO" id="GO:0032993">
    <property type="term" value="C:protein-DNA complex"/>
    <property type="evidence" value="ECO:0007669"/>
    <property type="project" value="TreeGrafter"/>
</dbReference>
<gene>
    <name evidence="10" type="ORF">HMPREF0357_11415</name>
</gene>
<dbReference type="SMART" id="SM00448">
    <property type="entry name" value="REC"/>
    <property type="match status" value="1"/>
</dbReference>
<dbReference type="InterPro" id="IPR011006">
    <property type="entry name" value="CheY-like_superfamily"/>
</dbReference>
<sequence length="252" mass="29071">MVFKQLLPIIELRGDEMAKILICDDERDIVNALKIYLSQEDYIIYEAFNGVEALEILVQEHIDLVLLDVMMPVMDGLEAMMHIRKTTTIPIILLTAKGEDTDKILGLNVGADDYITKPFNPMEVIARVKSQLRRYTQFNQGYVETSHILKVGGLELNDETKSVSMDGKQVRCTPTEFDILKFLMEHPNRVFSPKHIYEHVWKDHSYGAEGTVAVHIRHLREKLEINPSEPRYFKVVWGQGYKIEGELKHESE</sequence>
<dbReference type="PROSITE" id="PS51755">
    <property type="entry name" value="OMPR_PHOB"/>
    <property type="match status" value="1"/>
</dbReference>
<evidence type="ECO:0000256" key="1">
    <source>
        <dbReference type="ARBA" id="ARBA00022553"/>
    </source>
</evidence>
<dbReference type="FunFam" id="3.40.50.2300:FF:000001">
    <property type="entry name" value="DNA-binding response regulator PhoB"/>
    <property type="match status" value="1"/>
</dbReference>
<dbReference type="CDD" id="cd17574">
    <property type="entry name" value="REC_OmpR"/>
    <property type="match status" value="1"/>
</dbReference>
<organism evidence="10 11">
    <name type="scientific">Erysipelothrix rhusiopathiae ATCC 19414</name>
    <dbReference type="NCBI Taxonomy" id="525280"/>
    <lineage>
        <taxon>Bacteria</taxon>
        <taxon>Bacillati</taxon>
        <taxon>Bacillota</taxon>
        <taxon>Erysipelotrichia</taxon>
        <taxon>Erysipelotrichales</taxon>
        <taxon>Erysipelotrichaceae</taxon>
        <taxon>Erysipelothrix</taxon>
    </lineage>
</organism>
<dbReference type="InterPro" id="IPR039420">
    <property type="entry name" value="WalR-like"/>
</dbReference>
<dbReference type="Gene3D" id="3.40.50.2300">
    <property type="match status" value="1"/>
</dbReference>
<keyword evidence="2" id="KW-0902">Two-component regulatory system</keyword>
<dbReference type="FunFam" id="1.10.10.10:FF:000018">
    <property type="entry name" value="DNA-binding response regulator ResD"/>
    <property type="match status" value="1"/>
</dbReference>
<comment type="caution">
    <text evidence="10">The sequence shown here is derived from an EMBL/GenBank/DDBJ whole genome shotgun (WGS) entry which is preliminary data.</text>
</comment>
<evidence type="ECO:0000259" key="9">
    <source>
        <dbReference type="PROSITE" id="PS51755"/>
    </source>
</evidence>
<dbReference type="PANTHER" id="PTHR48111">
    <property type="entry name" value="REGULATOR OF RPOS"/>
    <property type="match status" value="1"/>
</dbReference>
<dbReference type="Pfam" id="PF00486">
    <property type="entry name" value="Trans_reg_C"/>
    <property type="match status" value="1"/>
</dbReference>
<keyword evidence="3" id="KW-0805">Transcription regulation</keyword>
<dbReference type="GO" id="GO:0000976">
    <property type="term" value="F:transcription cis-regulatory region binding"/>
    <property type="evidence" value="ECO:0007669"/>
    <property type="project" value="TreeGrafter"/>
</dbReference>
<feature type="modified residue" description="4-aspartylphosphate" evidence="6">
    <location>
        <position position="68"/>
    </location>
</feature>
<evidence type="ECO:0000256" key="6">
    <source>
        <dbReference type="PROSITE-ProRule" id="PRU00169"/>
    </source>
</evidence>
<dbReference type="InterPro" id="IPR036388">
    <property type="entry name" value="WH-like_DNA-bd_sf"/>
</dbReference>